<dbReference type="Proteomes" id="UP000249757">
    <property type="component" value="Unassembled WGS sequence"/>
</dbReference>
<dbReference type="OMA" id="CNGTICR"/>
<feature type="chain" id="PRO_5041083463" evidence="1">
    <location>
        <begin position="19"/>
        <end position="117"/>
    </location>
</feature>
<dbReference type="EMBL" id="NRDI02000001">
    <property type="protein sequence ID" value="KAI1520521.1"/>
    <property type="molecule type" value="Genomic_DNA"/>
</dbReference>
<proteinExistence type="predicted"/>
<evidence type="ECO:0000313" key="3">
    <source>
        <dbReference type="Proteomes" id="UP000249757"/>
    </source>
</evidence>
<protein>
    <submittedName>
        <fullName evidence="2">Uncharacterized protein</fullName>
    </submittedName>
</protein>
<reference evidence="3" key="1">
    <citation type="journal article" date="2022" name="Microb. Genom.">
        <title>A global pangenome for the wheat fungal pathogen Pyrenophora tritici-repentis and prediction of effector protein structural homology.</title>
        <authorList>
            <person name="Moolhuijzen P.M."/>
            <person name="See P.T."/>
            <person name="Shi G."/>
            <person name="Powell H.R."/>
            <person name="Cockram J."/>
            <person name="Jorgensen L.N."/>
            <person name="Benslimane H."/>
            <person name="Strelkov S.E."/>
            <person name="Turner J."/>
            <person name="Liu Z."/>
            <person name="Moffat C.S."/>
        </authorList>
    </citation>
    <scope>NUCLEOTIDE SEQUENCE [LARGE SCALE GENOMIC DNA]</scope>
</reference>
<organism evidence="2 3">
    <name type="scientific">Pyrenophora tritici-repentis</name>
    <dbReference type="NCBI Taxonomy" id="45151"/>
    <lineage>
        <taxon>Eukaryota</taxon>
        <taxon>Fungi</taxon>
        <taxon>Dikarya</taxon>
        <taxon>Ascomycota</taxon>
        <taxon>Pezizomycotina</taxon>
        <taxon>Dothideomycetes</taxon>
        <taxon>Pleosporomycetidae</taxon>
        <taxon>Pleosporales</taxon>
        <taxon>Pleosporineae</taxon>
        <taxon>Pleosporaceae</taxon>
        <taxon>Pyrenophora</taxon>
    </lineage>
</organism>
<comment type="caution">
    <text evidence="2">The sequence shown here is derived from an EMBL/GenBank/DDBJ whole genome shotgun (WGS) entry which is preliminary data.</text>
</comment>
<sequence length="117" mass="12731">MQFTTPLAFLALAFSVAANPTPRDMGAWNATVETNGSQLELFAMFVSDSYPMGIRCQCNGTICRPQTFSWEYDGNLLKLTQNVEKPNLMTVFGHASLELDPVTKSGNAIVHVTSAIA</sequence>
<dbReference type="OrthoDB" id="3798738at2759"/>
<feature type="signal peptide" evidence="1">
    <location>
        <begin position="1"/>
        <end position="18"/>
    </location>
</feature>
<keyword evidence="1" id="KW-0732">Signal</keyword>
<keyword evidence="3" id="KW-1185">Reference proteome</keyword>
<gene>
    <name evidence="2" type="ORF">Ptr86124_000889</name>
</gene>
<name>A0A2W1ERF4_9PLEO</name>
<evidence type="ECO:0000313" key="2">
    <source>
        <dbReference type="EMBL" id="KAI1520521.1"/>
    </source>
</evidence>
<accession>A0A2W1ERF4</accession>
<evidence type="ECO:0000256" key="1">
    <source>
        <dbReference type="SAM" id="SignalP"/>
    </source>
</evidence>
<dbReference type="AlphaFoldDB" id="A0A2W1ERF4"/>